<feature type="region of interest" description="Disordered" evidence="1">
    <location>
        <begin position="1"/>
        <end position="38"/>
    </location>
</feature>
<feature type="compositionally biased region" description="Basic and acidic residues" evidence="1">
    <location>
        <begin position="22"/>
        <end position="38"/>
    </location>
</feature>
<evidence type="ECO:0000256" key="1">
    <source>
        <dbReference type="SAM" id="MobiDB-lite"/>
    </source>
</evidence>
<dbReference type="AlphaFoldDB" id="A0A1I6QV39"/>
<evidence type="ECO:0000313" key="3">
    <source>
        <dbReference type="EMBL" id="SFS56305.1"/>
    </source>
</evidence>
<dbReference type="Pfam" id="PF04149">
    <property type="entry name" value="DUF397"/>
    <property type="match status" value="1"/>
</dbReference>
<dbReference type="RefSeq" id="WP_093415418.1">
    <property type="nucleotide sequence ID" value="NZ_FOZX01000002.1"/>
</dbReference>
<organism evidence="3 4">
    <name type="scientific">Saccharopolyspora flava</name>
    <dbReference type="NCBI Taxonomy" id="95161"/>
    <lineage>
        <taxon>Bacteria</taxon>
        <taxon>Bacillati</taxon>
        <taxon>Actinomycetota</taxon>
        <taxon>Actinomycetes</taxon>
        <taxon>Pseudonocardiales</taxon>
        <taxon>Pseudonocardiaceae</taxon>
        <taxon>Saccharopolyspora</taxon>
    </lineage>
</organism>
<gene>
    <name evidence="3" type="ORF">SAMN05660874_01919</name>
</gene>
<reference evidence="4" key="1">
    <citation type="submission" date="2016-10" db="EMBL/GenBank/DDBJ databases">
        <authorList>
            <person name="Varghese N."/>
            <person name="Submissions S."/>
        </authorList>
    </citation>
    <scope>NUCLEOTIDE SEQUENCE [LARGE SCALE GENOMIC DNA]</scope>
    <source>
        <strain evidence="4">DSM 44771</strain>
    </source>
</reference>
<evidence type="ECO:0000259" key="2">
    <source>
        <dbReference type="Pfam" id="PF04149"/>
    </source>
</evidence>
<protein>
    <recommendedName>
        <fullName evidence="2">DUF397 domain-containing protein</fullName>
    </recommendedName>
</protein>
<keyword evidence="4" id="KW-1185">Reference proteome</keyword>
<feature type="domain" description="DUF397" evidence="2">
    <location>
        <begin position="4"/>
        <end position="54"/>
    </location>
</feature>
<accession>A0A1I6QV39</accession>
<dbReference type="InterPro" id="IPR007278">
    <property type="entry name" value="DUF397"/>
</dbReference>
<proteinExistence type="predicted"/>
<dbReference type="Proteomes" id="UP000198852">
    <property type="component" value="Unassembled WGS sequence"/>
</dbReference>
<dbReference type="EMBL" id="FOZX01000002">
    <property type="protein sequence ID" value="SFS56305.1"/>
    <property type="molecule type" value="Genomic_DNA"/>
</dbReference>
<dbReference type="STRING" id="95161.SAMN05660874_01919"/>
<feature type="compositionally biased region" description="Polar residues" evidence="1">
    <location>
        <begin position="1"/>
        <end position="14"/>
    </location>
</feature>
<dbReference type="OrthoDB" id="4267227at2"/>
<evidence type="ECO:0000313" key="4">
    <source>
        <dbReference type="Proteomes" id="UP000198852"/>
    </source>
</evidence>
<name>A0A1I6QV39_9PSEU</name>
<sequence length="56" mass="6341">MIDNWRTSSHSGQEGNCVEVGRGSDEVGVRDTKDRDGGTLRFNPDAWDRFLRSLED</sequence>